<proteinExistence type="inferred from homology"/>
<dbReference type="Proteomes" id="UP001187531">
    <property type="component" value="Unassembled WGS sequence"/>
</dbReference>
<keyword evidence="17 20" id="KW-0131">Cell cycle</keyword>
<dbReference type="Gene3D" id="3.30.1520.10">
    <property type="entry name" value="Phox-like domain"/>
    <property type="match status" value="1"/>
</dbReference>
<name>A0AA88HJJ0_ARTSF</name>
<evidence type="ECO:0000256" key="6">
    <source>
        <dbReference type="ARBA" id="ARBA00010883"/>
    </source>
</evidence>
<evidence type="ECO:0000256" key="11">
    <source>
        <dbReference type="ARBA" id="ARBA00022776"/>
    </source>
</evidence>
<dbReference type="GO" id="GO:0030904">
    <property type="term" value="C:retromer complex"/>
    <property type="evidence" value="ECO:0007669"/>
    <property type="project" value="TreeGrafter"/>
</dbReference>
<gene>
    <name evidence="23" type="ORF">QYM36_016533</name>
</gene>
<keyword evidence="10 20" id="KW-0132">Cell division</keyword>
<dbReference type="GO" id="GO:0005634">
    <property type="term" value="C:nucleus"/>
    <property type="evidence" value="ECO:0007669"/>
    <property type="project" value="UniProtKB-SubCell"/>
</dbReference>
<reference evidence="23" key="1">
    <citation type="submission" date="2023-07" db="EMBL/GenBank/DDBJ databases">
        <title>Chromosome-level genome assembly of Artemia franciscana.</title>
        <authorList>
            <person name="Jo E."/>
        </authorList>
    </citation>
    <scope>NUCLEOTIDE SEQUENCE</scope>
    <source>
        <tissue evidence="23">Whole body</tissue>
    </source>
</reference>
<organism evidence="23 24">
    <name type="scientific">Artemia franciscana</name>
    <name type="common">Brine shrimp</name>
    <name type="synonym">Artemia sanfranciscana</name>
    <dbReference type="NCBI Taxonomy" id="6661"/>
    <lineage>
        <taxon>Eukaryota</taxon>
        <taxon>Metazoa</taxon>
        <taxon>Ecdysozoa</taxon>
        <taxon>Arthropoda</taxon>
        <taxon>Crustacea</taxon>
        <taxon>Branchiopoda</taxon>
        <taxon>Anostraca</taxon>
        <taxon>Artemiidae</taxon>
        <taxon>Artemia</taxon>
    </lineage>
</organism>
<evidence type="ECO:0000256" key="13">
    <source>
        <dbReference type="ARBA" id="ARBA00023034"/>
    </source>
</evidence>
<dbReference type="InterPro" id="IPR001683">
    <property type="entry name" value="PX_dom"/>
</dbReference>
<comment type="similarity">
    <text evidence="5 20">Belongs to the SPC25 family.</text>
</comment>
<keyword evidence="20" id="KW-0539">Nucleus</keyword>
<keyword evidence="16" id="KW-0472">Membrane</keyword>
<evidence type="ECO:0000256" key="10">
    <source>
        <dbReference type="ARBA" id="ARBA00022618"/>
    </source>
</evidence>
<dbReference type="CDD" id="cd23784">
    <property type="entry name" value="RWD_Spc25"/>
    <property type="match status" value="1"/>
</dbReference>
<evidence type="ECO:0000256" key="14">
    <source>
        <dbReference type="ARBA" id="ARBA00023054"/>
    </source>
</evidence>
<evidence type="ECO:0000256" key="17">
    <source>
        <dbReference type="ARBA" id="ARBA00023306"/>
    </source>
</evidence>
<evidence type="ECO:0000256" key="18">
    <source>
        <dbReference type="ARBA" id="ARBA00023328"/>
    </source>
</evidence>
<dbReference type="GO" id="GO:0007059">
    <property type="term" value="P:chromosome segregation"/>
    <property type="evidence" value="ECO:0007669"/>
    <property type="project" value="InterPro"/>
</dbReference>
<comment type="similarity">
    <text evidence="6">Belongs to the sorting nexin family.</text>
</comment>
<evidence type="ECO:0000259" key="22">
    <source>
        <dbReference type="PROSITE" id="PS50195"/>
    </source>
</evidence>
<evidence type="ECO:0000256" key="16">
    <source>
        <dbReference type="ARBA" id="ARBA00023136"/>
    </source>
</evidence>
<comment type="caution">
    <text evidence="23">The sequence shown here is derived from an EMBL/GenBank/DDBJ whole genome shotgun (WGS) entry which is preliminary data.</text>
</comment>
<dbReference type="Pfam" id="PF00787">
    <property type="entry name" value="PX"/>
    <property type="match status" value="1"/>
</dbReference>
<dbReference type="EMBL" id="JAVRJZ010000020">
    <property type="protein sequence ID" value="KAK2706532.1"/>
    <property type="molecule type" value="Genomic_DNA"/>
</dbReference>
<keyword evidence="13" id="KW-0333">Golgi apparatus</keyword>
<dbReference type="GO" id="GO:0034499">
    <property type="term" value="P:late endosome to Golgi transport"/>
    <property type="evidence" value="ECO:0007669"/>
    <property type="project" value="TreeGrafter"/>
</dbReference>
<dbReference type="Gene3D" id="3.30.457.50">
    <property type="entry name" value="Chromosome segregation protein Spc25"/>
    <property type="match status" value="1"/>
</dbReference>
<dbReference type="PANTHER" id="PTHR45963">
    <property type="entry name" value="RE52028P"/>
    <property type="match status" value="1"/>
</dbReference>
<evidence type="ECO:0000256" key="7">
    <source>
        <dbReference type="ARBA" id="ARBA00022448"/>
    </source>
</evidence>
<evidence type="ECO:0000256" key="4">
    <source>
        <dbReference type="ARBA" id="ARBA00004584"/>
    </source>
</evidence>
<dbReference type="AlphaFoldDB" id="A0AA88HJJ0"/>
<evidence type="ECO:0000256" key="19">
    <source>
        <dbReference type="ARBA" id="ARBA00025533"/>
    </source>
</evidence>
<dbReference type="GO" id="GO:0051301">
    <property type="term" value="P:cell division"/>
    <property type="evidence" value="ECO:0007669"/>
    <property type="project" value="UniProtKB-UniRule"/>
</dbReference>
<evidence type="ECO:0000256" key="15">
    <source>
        <dbReference type="ARBA" id="ARBA00023121"/>
    </source>
</evidence>
<evidence type="ECO:0000313" key="23">
    <source>
        <dbReference type="EMBL" id="KAK2706532.1"/>
    </source>
</evidence>
<evidence type="ECO:0000313" key="24">
    <source>
        <dbReference type="Proteomes" id="UP001187531"/>
    </source>
</evidence>
<keyword evidence="20" id="KW-0995">Kinetochore</keyword>
<dbReference type="InterPro" id="IPR051074">
    <property type="entry name" value="Sorting_Nexin"/>
</dbReference>
<dbReference type="GO" id="GO:0015031">
    <property type="term" value="P:protein transport"/>
    <property type="evidence" value="ECO:0007669"/>
    <property type="project" value="UniProtKB-KW"/>
</dbReference>
<keyword evidence="7" id="KW-0813">Transport</keyword>
<evidence type="ECO:0000256" key="20">
    <source>
        <dbReference type="RuleBase" id="RU367150"/>
    </source>
</evidence>
<keyword evidence="8 20" id="KW-0158">Chromosome</keyword>
<keyword evidence="9" id="KW-0963">Cytoplasm</keyword>
<protein>
    <recommendedName>
        <fullName evidence="20">Kinetochore protein SPC25</fullName>
    </recommendedName>
</protein>
<keyword evidence="18 20" id="KW-0137">Centromere</keyword>
<feature type="domain" description="PX" evidence="22">
    <location>
        <begin position="50"/>
        <end position="182"/>
    </location>
</feature>
<dbReference type="SUPFAM" id="SSF64268">
    <property type="entry name" value="PX domain"/>
    <property type="match status" value="1"/>
</dbReference>
<dbReference type="PANTHER" id="PTHR45963:SF2">
    <property type="entry name" value="RE52028P"/>
    <property type="match status" value="1"/>
</dbReference>
<comment type="function">
    <text evidence="19">Required for retention of late Golgi membrane proteins. Component of the retrieval machinery that functions by direct interaction with the cytosolic tails of certain TGN membrane proteins during the sorting/budding process at the prevacuolar compartment. Binds phosphatidylinositol 3-phosphate (PtdIns(P3)).</text>
</comment>
<accession>A0AA88HJJ0</accession>
<evidence type="ECO:0000256" key="5">
    <source>
        <dbReference type="ARBA" id="ARBA00006379"/>
    </source>
</evidence>
<keyword evidence="15" id="KW-0446">Lipid-binding</keyword>
<evidence type="ECO:0000256" key="21">
    <source>
        <dbReference type="SAM" id="Coils"/>
    </source>
</evidence>
<dbReference type="InterPro" id="IPR013255">
    <property type="entry name" value="Spc25_C"/>
</dbReference>
<dbReference type="GO" id="GO:0032266">
    <property type="term" value="F:phosphatidylinositol-3-phosphate binding"/>
    <property type="evidence" value="ECO:0007669"/>
    <property type="project" value="TreeGrafter"/>
</dbReference>
<comment type="subcellular location">
    <subcellularLocation>
        <location evidence="4">Chromosome</location>
        <location evidence="4">Centromere</location>
    </subcellularLocation>
    <subcellularLocation>
        <location evidence="3">Cytoplasm</location>
    </subcellularLocation>
    <subcellularLocation>
        <location evidence="2">Golgi apparatus membrane</location>
        <topology evidence="2">Peripheral membrane protein</topology>
        <orientation evidence="2">Cytoplasmic side</orientation>
    </subcellularLocation>
    <subcellularLocation>
        <location evidence="20">Nucleus</location>
    </subcellularLocation>
    <subcellularLocation>
        <location evidence="20">Chromosome</location>
        <location evidence="20">Centromere</location>
        <location evidence="20">Kinetochore</location>
    </subcellularLocation>
    <subcellularLocation>
        <location evidence="1">Prevacuolar compartment membrane</location>
        <topology evidence="1">Peripheral membrane protein</topology>
        <orientation evidence="1">Cytoplasmic side</orientation>
    </subcellularLocation>
</comment>
<comment type="subunit">
    <text evidence="20">Component of the NDC80 complex.</text>
</comment>
<evidence type="ECO:0000256" key="3">
    <source>
        <dbReference type="ARBA" id="ARBA00004496"/>
    </source>
</evidence>
<evidence type="ECO:0000256" key="2">
    <source>
        <dbReference type="ARBA" id="ARBA00004255"/>
    </source>
</evidence>
<keyword evidence="12" id="KW-0653">Protein transport</keyword>
<evidence type="ECO:0000256" key="1">
    <source>
        <dbReference type="ARBA" id="ARBA00004179"/>
    </source>
</evidence>
<sequence>MFSGSSSDEFKITFVKKFSFPKKFPELEAVRFSKDAKPGTLDTTPSHLLKIEVIRPVTHGQGSGRINQFTDYEVRTQTNLTVFKLRGASVRRRYSDFVRLKNDLQRNTTLVLPPLPGKAISRQLLAPIMLFDDIFEEEFIEERRKSLEVFINKVAAHPLAQLESYAKTETLLENLNDEKKELRAKRVSLRNAKEKLLTEKCNGERQIDRRELELRQLQVKLDGMSKELEQTQKKLEEAHTRSTCNGEAGLYSSALQTRVCRVDPCTCRIIFRGLDFRNPEAEFWVDISIEEGRKSFRVSKSQPVLKSYDLFNEKLKISENLYSVIVAIRKEILKIVKET</sequence>
<dbReference type="PROSITE" id="PS50195">
    <property type="entry name" value="PX"/>
    <property type="match status" value="1"/>
</dbReference>
<dbReference type="GO" id="GO:0031901">
    <property type="term" value="C:early endosome membrane"/>
    <property type="evidence" value="ECO:0007669"/>
    <property type="project" value="TreeGrafter"/>
</dbReference>
<evidence type="ECO:0000256" key="12">
    <source>
        <dbReference type="ARBA" id="ARBA00022927"/>
    </source>
</evidence>
<evidence type="ECO:0000256" key="9">
    <source>
        <dbReference type="ARBA" id="ARBA00022490"/>
    </source>
</evidence>
<evidence type="ECO:0000256" key="8">
    <source>
        <dbReference type="ARBA" id="ARBA00022454"/>
    </source>
</evidence>
<dbReference type="InterPro" id="IPR036871">
    <property type="entry name" value="PX_dom_sf"/>
</dbReference>
<dbReference type="GO" id="GO:0031262">
    <property type="term" value="C:Ndc80 complex"/>
    <property type="evidence" value="ECO:0007669"/>
    <property type="project" value="InterPro"/>
</dbReference>
<dbReference type="SMART" id="SM00312">
    <property type="entry name" value="PX"/>
    <property type="match status" value="1"/>
</dbReference>
<dbReference type="GO" id="GO:0032456">
    <property type="term" value="P:endocytic recycling"/>
    <property type="evidence" value="ECO:0007669"/>
    <property type="project" value="TreeGrafter"/>
</dbReference>
<dbReference type="Pfam" id="PF08234">
    <property type="entry name" value="Spindle_Spc25"/>
    <property type="match status" value="1"/>
</dbReference>
<keyword evidence="24" id="KW-1185">Reference proteome</keyword>
<feature type="coiled-coil region" evidence="21">
    <location>
        <begin position="165"/>
        <end position="241"/>
    </location>
</feature>
<keyword evidence="11 20" id="KW-0498">Mitosis</keyword>
<dbReference type="GO" id="GO:0000139">
    <property type="term" value="C:Golgi membrane"/>
    <property type="evidence" value="ECO:0007669"/>
    <property type="project" value="UniProtKB-SubCell"/>
</dbReference>
<comment type="function">
    <text evidence="20">Acts as a component of the essential kinetochore-associated NDC80 complex, which is required for chromosome segregation and spindle checkpoint activity.</text>
</comment>
<keyword evidence="14 21" id="KW-0175">Coiled coil</keyword>